<comment type="caution">
    <text evidence="1">The sequence shown here is derived from an EMBL/GenBank/DDBJ whole genome shotgun (WGS) entry which is preliminary data.</text>
</comment>
<reference evidence="1 2" key="1">
    <citation type="submission" date="2019-12" db="EMBL/GenBank/DDBJ databases">
        <title>Sporaefaciens musculi gen. nov., sp. nov., a novel bacterium isolated from the caecum of an obese mouse.</title>
        <authorList>
            <person name="Rasmussen T.S."/>
            <person name="Streidl T."/>
            <person name="Hitch T.C.A."/>
            <person name="Wortmann E."/>
            <person name="Deptula P."/>
            <person name="Hansen M."/>
            <person name="Nielsen D.S."/>
            <person name="Clavel T."/>
            <person name="Vogensen F.K."/>
        </authorList>
    </citation>
    <scope>NUCLEOTIDE SEQUENCE [LARGE SCALE GENOMIC DNA]</scope>
    <source>
        <strain evidence="1 2">WCA-9-b2</strain>
    </source>
</reference>
<evidence type="ECO:0000313" key="1">
    <source>
        <dbReference type="EMBL" id="MXP78447.1"/>
    </source>
</evidence>
<sequence length="38" mass="4624">MFSEYGQEQKYYHYKTEVTYKEIMLPPHVPPKVCFVGR</sequence>
<gene>
    <name evidence="1" type="ORF">GN277_24805</name>
</gene>
<accession>A0A7X3SLD7</accession>
<organism evidence="1 2">
    <name type="scientific">Sporofaciens musculi</name>
    <dbReference type="NCBI Taxonomy" id="2681861"/>
    <lineage>
        <taxon>Bacteria</taxon>
        <taxon>Bacillati</taxon>
        <taxon>Bacillota</taxon>
        <taxon>Clostridia</taxon>
        <taxon>Lachnospirales</taxon>
        <taxon>Lachnospiraceae</taxon>
        <taxon>Sporofaciens</taxon>
    </lineage>
</organism>
<name>A0A7X3SLD7_9FIRM</name>
<proteinExistence type="predicted"/>
<keyword evidence="2" id="KW-1185">Reference proteome</keyword>
<dbReference type="EMBL" id="WUQX01000001">
    <property type="protein sequence ID" value="MXP78447.1"/>
    <property type="molecule type" value="Genomic_DNA"/>
</dbReference>
<dbReference type="AlphaFoldDB" id="A0A7X3SLD7"/>
<dbReference type="Proteomes" id="UP000460412">
    <property type="component" value="Unassembled WGS sequence"/>
</dbReference>
<protein>
    <submittedName>
        <fullName evidence="1">Uncharacterized protein</fullName>
    </submittedName>
</protein>
<evidence type="ECO:0000313" key="2">
    <source>
        <dbReference type="Proteomes" id="UP000460412"/>
    </source>
</evidence>